<sequence>MTATITSYRDLFANVRKRPRMWLIREDFACVVAFIEGCNQANAGTLLSGFQPWLVTQASGLDNHVWWSIVAHLTHPTGPKALDNMDGDLDARAVETLFDLLDEFLELRDEHDGLNRIFTAHGE</sequence>
<evidence type="ECO:0000313" key="2">
    <source>
        <dbReference type="Proteomes" id="UP000661193"/>
    </source>
</evidence>
<dbReference type="RefSeq" id="WP_203222388.1">
    <property type="nucleotide sequence ID" value="NZ_JAETXL010000005.1"/>
</dbReference>
<evidence type="ECO:0000313" key="1">
    <source>
        <dbReference type="EMBL" id="MBL6277840.1"/>
    </source>
</evidence>
<dbReference type="Proteomes" id="UP000661193">
    <property type="component" value="Unassembled WGS sequence"/>
</dbReference>
<gene>
    <name evidence="1" type="ORF">JMF97_16915</name>
</gene>
<organism evidence="1 2">
    <name type="scientific">Micromonospora fiedleri</name>
    <dbReference type="NCBI Taxonomy" id="1157498"/>
    <lineage>
        <taxon>Bacteria</taxon>
        <taxon>Bacillati</taxon>
        <taxon>Actinomycetota</taxon>
        <taxon>Actinomycetes</taxon>
        <taxon>Micromonosporales</taxon>
        <taxon>Micromonosporaceae</taxon>
        <taxon>Micromonospora</taxon>
    </lineage>
</organism>
<proteinExistence type="predicted"/>
<name>A0ABS1USF9_9ACTN</name>
<comment type="caution">
    <text evidence="1">The sequence shown here is derived from an EMBL/GenBank/DDBJ whole genome shotgun (WGS) entry which is preliminary data.</text>
</comment>
<dbReference type="EMBL" id="JAETXL010000005">
    <property type="protein sequence ID" value="MBL6277840.1"/>
    <property type="molecule type" value="Genomic_DNA"/>
</dbReference>
<reference evidence="1 2" key="1">
    <citation type="submission" date="2021-01" db="EMBL/GenBank/DDBJ databases">
        <title>Genome sequencing of Micromonospora fiedleri MG-37.</title>
        <authorList>
            <person name="Moreland P.E.J."/>
            <person name="Stach J.E.M."/>
        </authorList>
    </citation>
    <scope>NUCLEOTIDE SEQUENCE [LARGE SCALE GENOMIC DNA]</scope>
    <source>
        <strain evidence="1 2">MG-37</strain>
    </source>
</reference>
<protein>
    <submittedName>
        <fullName evidence="1">Uncharacterized protein</fullName>
    </submittedName>
</protein>
<accession>A0ABS1USF9</accession>
<keyword evidence="2" id="KW-1185">Reference proteome</keyword>